<reference evidence="6" key="1">
    <citation type="submission" date="2020-12" db="EMBL/GenBank/DDBJ databases">
        <authorList>
            <consortium name="Molecular Ecology Group"/>
        </authorList>
    </citation>
    <scope>NUCLEOTIDE SEQUENCE</scope>
    <source>
        <strain evidence="6">TBG_1078</strain>
    </source>
</reference>
<dbReference type="SUPFAM" id="SSF63393">
    <property type="entry name" value="RNA polymerase subunits"/>
    <property type="match status" value="1"/>
</dbReference>
<evidence type="ECO:0000256" key="4">
    <source>
        <dbReference type="ARBA" id="ARBA00023242"/>
    </source>
</evidence>
<dbReference type="AlphaFoldDB" id="A0A811ZE02"/>
<dbReference type="PANTHER" id="PTHR12056:SF2">
    <property type="entry name" value="GEO11084P1"/>
    <property type="match status" value="1"/>
</dbReference>
<dbReference type="PANTHER" id="PTHR12056">
    <property type="entry name" value="DNA-DIRECTED RNA POLYMERASES I, II, AND III"/>
    <property type="match status" value="1"/>
</dbReference>
<dbReference type="InterPro" id="IPR029040">
    <property type="entry name" value="RPABC4/Spt4"/>
</dbReference>
<comment type="subcellular location">
    <subcellularLocation>
        <location evidence="1">Nucleus</location>
    </subcellularLocation>
</comment>
<evidence type="ECO:0000256" key="1">
    <source>
        <dbReference type="ARBA" id="ARBA00004123"/>
    </source>
</evidence>
<name>A0A811ZE02_NYCPR</name>
<keyword evidence="4" id="KW-0539">Nucleus</keyword>
<protein>
    <submittedName>
        <fullName evidence="6">(raccoon dog) hypothetical protein</fullName>
    </submittedName>
</protein>
<dbReference type="Gene3D" id="2.20.28.30">
    <property type="entry name" value="RNA polymerase ii, chain L"/>
    <property type="match status" value="1"/>
</dbReference>
<sequence>MDTQKDIQPLKQQPMTHICGKCHRENDIKSRDLVRCRECTCRTM</sequence>
<keyword evidence="7" id="KW-1185">Reference proteome</keyword>
<evidence type="ECO:0000313" key="6">
    <source>
        <dbReference type="EMBL" id="CAD7686979.1"/>
    </source>
</evidence>
<dbReference type="InterPro" id="IPR039747">
    <property type="entry name" value="RPABC4"/>
</dbReference>
<dbReference type="GO" id="GO:0005736">
    <property type="term" value="C:RNA polymerase I complex"/>
    <property type="evidence" value="ECO:0007669"/>
    <property type="project" value="TreeGrafter"/>
</dbReference>
<dbReference type="GO" id="GO:0008270">
    <property type="term" value="F:zinc ion binding"/>
    <property type="evidence" value="ECO:0007669"/>
    <property type="project" value="InterPro"/>
</dbReference>
<evidence type="ECO:0000313" key="7">
    <source>
        <dbReference type="Proteomes" id="UP000645828"/>
    </source>
</evidence>
<keyword evidence="3" id="KW-0862">Zinc</keyword>
<dbReference type="GO" id="GO:0003899">
    <property type="term" value="F:DNA-directed RNA polymerase activity"/>
    <property type="evidence" value="ECO:0007669"/>
    <property type="project" value="InterPro"/>
</dbReference>
<dbReference type="EMBL" id="CAJHUB010000762">
    <property type="protein sequence ID" value="CAD7686979.1"/>
    <property type="molecule type" value="Genomic_DNA"/>
</dbReference>
<dbReference type="GO" id="GO:0003677">
    <property type="term" value="F:DNA binding"/>
    <property type="evidence" value="ECO:0007669"/>
    <property type="project" value="InterPro"/>
</dbReference>
<organism evidence="6 7">
    <name type="scientific">Nyctereutes procyonoides</name>
    <name type="common">Raccoon dog</name>
    <name type="synonym">Canis procyonoides</name>
    <dbReference type="NCBI Taxonomy" id="34880"/>
    <lineage>
        <taxon>Eukaryota</taxon>
        <taxon>Metazoa</taxon>
        <taxon>Chordata</taxon>
        <taxon>Craniata</taxon>
        <taxon>Vertebrata</taxon>
        <taxon>Euteleostomi</taxon>
        <taxon>Mammalia</taxon>
        <taxon>Eutheria</taxon>
        <taxon>Laurasiatheria</taxon>
        <taxon>Carnivora</taxon>
        <taxon>Caniformia</taxon>
        <taxon>Canidae</taxon>
        <taxon>Nyctereutes</taxon>
    </lineage>
</organism>
<evidence type="ECO:0000256" key="2">
    <source>
        <dbReference type="ARBA" id="ARBA00022723"/>
    </source>
</evidence>
<dbReference type="Proteomes" id="UP000645828">
    <property type="component" value="Unassembled WGS sequence"/>
</dbReference>
<proteinExistence type="inferred from homology"/>
<evidence type="ECO:0000256" key="5">
    <source>
        <dbReference type="ARBA" id="ARBA00025770"/>
    </source>
</evidence>
<comment type="similarity">
    <text evidence="5">Belongs to the archaeal Rpo12/eukaryotic RPC10 RNA polymerase subunit family.</text>
</comment>
<gene>
    <name evidence="6" type="ORF">NYPRO_LOCUS19772</name>
</gene>
<dbReference type="InterPro" id="IPR006591">
    <property type="entry name" value="RNAP_P/RPABC4"/>
</dbReference>
<accession>A0A811ZE02</accession>
<dbReference type="Pfam" id="PF03604">
    <property type="entry name" value="Zn_ribbon_RPAB4"/>
    <property type="match status" value="1"/>
</dbReference>
<comment type="caution">
    <text evidence="6">The sequence shown here is derived from an EMBL/GenBank/DDBJ whole genome shotgun (WGS) entry which is preliminary data.</text>
</comment>
<keyword evidence="2" id="KW-0479">Metal-binding</keyword>
<dbReference type="GO" id="GO:0005665">
    <property type="term" value="C:RNA polymerase II, core complex"/>
    <property type="evidence" value="ECO:0007669"/>
    <property type="project" value="TreeGrafter"/>
</dbReference>
<dbReference type="GO" id="GO:0005666">
    <property type="term" value="C:RNA polymerase III complex"/>
    <property type="evidence" value="ECO:0007669"/>
    <property type="project" value="TreeGrafter"/>
</dbReference>
<evidence type="ECO:0000256" key="3">
    <source>
        <dbReference type="ARBA" id="ARBA00022833"/>
    </source>
</evidence>
<dbReference type="GO" id="GO:0006351">
    <property type="term" value="P:DNA-templated transcription"/>
    <property type="evidence" value="ECO:0007669"/>
    <property type="project" value="InterPro"/>
</dbReference>